<comment type="caution">
    <text evidence="2">The sequence shown here is derived from an EMBL/GenBank/DDBJ whole genome shotgun (WGS) entry which is preliminary data.</text>
</comment>
<proteinExistence type="predicted"/>
<evidence type="ECO:0000313" key="3">
    <source>
        <dbReference type="Proteomes" id="UP000019184"/>
    </source>
</evidence>
<feature type="domain" description="Tc1-like transposase DDE" evidence="1">
    <location>
        <begin position="8"/>
        <end position="57"/>
    </location>
</feature>
<sequence length="62" mass="7312">MLEGRTRPLLIIADNVSFHRSKEVRAFVRANRQKIRMFFLPTHSPELNPDEPVWKAVDCTYI</sequence>
<dbReference type="InterPro" id="IPR036397">
    <property type="entry name" value="RNaseH_sf"/>
</dbReference>
<name>A0A7U7GC98_9GAMM</name>
<accession>A0A7U7GC98</accession>
<reference evidence="2 3" key="1">
    <citation type="journal article" date="2014" name="ISME J.">
        <title>Candidatus Competibacter-lineage genomes retrieved from metagenomes reveal functional metabolic diversity.</title>
        <authorList>
            <person name="McIlroy S.J."/>
            <person name="Albertsen M."/>
            <person name="Andresen E.K."/>
            <person name="Saunders A.M."/>
            <person name="Kristiansen R."/>
            <person name="Stokholm-Bjerregaard M."/>
            <person name="Nielsen K.L."/>
            <person name="Nielsen P.H."/>
        </authorList>
    </citation>
    <scope>NUCLEOTIDE SEQUENCE [LARGE SCALE GENOMIC DNA]</scope>
    <source>
        <strain evidence="2 3">Run_B_J11</strain>
    </source>
</reference>
<evidence type="ECO:0000259" key="1">
    <source>
        <dbReference type="Pfam" id="PF13358"/>
    </source>
</evidence>
<evidence type="ECO:0000313" key="2">
    <source>
        <dbReference type="EMBL" id="CDH45521.1"/>
    </source>
</evidence>
<dbReference type="GO" id="GO:0003676">
    <property type="term" value="F:nucleic acid binding"/>
    <property type="evidence" value="ECO:0007669"/>
    <property type="project" value="InterPro"/>
</dbReference>
<dbReference type="Gene3D" id="3.30.420.10">
    <property type="entry name" value="Ribonuclease H-like superfamily/Ribonuclease H"/>
    <property type="match status" value="1"/>
</dbReference>
<dbReference type="EMBL" id="CBTK010000171">
    <property type="protein sequence ID" value="CDH45521.1"/>
    <property type="molecule type" value="Genomic_DNA"/>
</dbReference>
<dbReference type="Proteomes" id="UP000019184">
    <property type="component" value="Unassembled WGS sequence"/>
</dbReference>
<keyword evidence="3" id="KW-1185">Reference proteome</keyword>
<gene>
    <name evidence="2" type="ORF">BN874_2520001</name>
</gene>
<dbReference type="AlphaFoldDB" id="A0A7U7GC98"/>
<organism evidence="2 3">
    <name type="scientific">Candidatus Contendobacter odensis Run_B_J11</name>
    <dbReference type="NCBI Taxonomy" id="1400861"/>
    <lineage>
        <taxon>Bacteria</taxon>
        <taxon>Pseudomonadati</taxon>
        <taxon>Pseudomonadota</taxon>
        <taxon>Gammaproteobacteria</taxon>
        <taxon>Candidatus Competibacteraceae</taxon>
        <taxon>Candidatus Contendibacter</taxon>
    </lineage>
</organism>
<protein>
    <recommendedName>
        <fullName evidence="1">Tc1-like transposase DDE domain-containing protein</fullName>
    </recommendedName>
</protein>
<dbReference type="Pfam" id="PF13358">
    <property type="entry name" value="DDE_3"/>
    <property type="match status" value="1"/>
</dbReference>
<dbReference type="InterPro" id="IPR038717">
    <property type="entry name" value="Tc1-like_DDE_dom"/>
</dbReference>